<evidence type="ECO:0000256" key="16">
    <source>
        <dbReference type="SAM" id="Phobius"/>
    </source>
</evidence>
<dbReference type="EC" id="2.7.13.3" evidence="4"/>
<comment type="function">
    <text evidence="13">Member of the two-component regulatory system NreB/NreC involved in the control of dissimilatory nitrate/nitrite reduction in response to oxygen. NreB functions as a direct oxygen sensor histidine kinase which is autophosphorylated, in the absence of oxygen, probably at the conserved histidine residue, and transfers its phosphate group probably to a conserved aspartate residue of NreC. NreB/NreC activates the expression of the nitrate (narGHJI) and nitrite (nir) reductase operons, as well as the putative nitrate transporter gene narT.</text>
</comment>
<feature type="transmembrane region" description="Helical" evidence="16">
    <location>
        <begin position="78"/>
        <end position="108"/>
    </location>
</feature>
<keyword evidence="16" id="KW-0472">Membrane</keyword>
<dbReference type="InterPro" id="IPR017205">
    <property type="entry name" value="Sig_transdc_His_kinase_ChrS"/>
</dbReference>
<evidence type="ECO:0000256" key="10">
    <source>
        <dbReference type="ARBA" id="ARBA00023004"/>
    </source>
</evidence>
<evidence type="ECO:0000256" key="11">
    <source>
        <dbReference type="ARBA" id="ARBA00023012"/>
    </source>
</evidence>
<dbReference type="InterPro" id="IPR036890">
    <property type="entry name" value="HATPase_C_sf"/>
</dbReference>
<evidence type="ECO:0000313" key="19">
    <source>
        <dbReference type="EMBL" id="MFC6704510.1"/>
    </source>
</evidence>
<dbReference type="PANTHER" id="PTHR24421">
    <property type="entry name" value="NITRATE/NITRITE SENSOR PROTEIN NARX-RELATED"/>
    <property type="match status" value="1"/>
</dbReference>
<accession>A0ABW2ACD8</accession>
<evidence type="ECO:0000256" key="4">
    <source>
        <dbReference type="ARBA" id="ARBA00012438"/>
    </source>
</evidence>
<feature type="transmembrane region" description="Helical" evidence="16">
    <location>
        <begin position="139"/>
        <end position="162"/>
    </location>
</feature>
<keyword evidence="12" id="KW-0411">Iron-sulfur</keyword>
<evidence type="ECO:0000313" key="20">
    <source>
        <dbReference type="Proteomes" id="UP001596298"/>
    </source>
</evidence>
<feature type="domain" description="Histidine kinase/HSP90-like ATPase" evidence="17">
    <location>
        <begin position="308"/>
        <end position="400"/>
    </location>
</feature>
<proteinExistence type="predicted"/>
<reference evidence="20" key="1">
    <citation type="journal article" date="2019" name="Int. J. Syst. Evol. Microbiol.">
        <title>The Global Catalogue of Microorganisms (GCM) 10K type strain sequencing project: providing services to taxonomists for standard genome sequencing and annotation.</title>
        <authorList>
            <consortium name="The Broad Institute Genomics Platform"/>
            <consortium name="The Broad Institute Genome Sequencing Center for Infectious Disease"/>
            <person name="Wu L."/>
            <person name="Ma J."/>
        </authorList>
    </citation>
    <scope>NUCLEOTIDE SEQUENCE [LARGE SCALE GENOMIC DNA]</scope>
    <source>
        <strain evidence="20">CCUG 58127</strain>
    </source>
</reference>
<comment type="cofactor">
    <cofactor evidence="2">
        <name>[4Fe-4S] cluster</name>
        <dbReference type="ChEBI" id="CHEBI:49883"/>
    </cofactor>
</comment>
<feature type="transmembrane region" description="Helical" evidence="16">
    <location>
        <begin position="20"/>
        <end position="37"/>
    </location>
</feature>
<comment type="catalytic activity">
    <reaction evidence="1">
        <text>ATP + protein L-histidine = ADP + protein N-phospho-L-histidine.</text>
        <dbReference type="EC" id="2.7.13.3"/>
    </reaction>
</comment>
<dbReference type="PRINTS" id="PR00344">
    <property type="entry name" value="BCTRLSENSOR"/>
</dbReference>
<organism evidence="19 20">
    <name type="scientific">Flexivirga alba</name>
    <dbReference type="NCBI Taxonomy" id="702742"/>
    <lineage>
        <taxon>Bacteria</taxon>
        <taxon>Bacillati</taxon>
        <taxon>Actinomycetota</taxon>
        <taxon>Actinomycetes</taxon>
        <taxon>Micrococcales</taxon>
        <taxon>Dermacoccaceae</taxon>
        <taxon>Flexivirga</taxon>
    </lineage>
</organism>
<dbReference type="InterPro" id="IPR003594">
    <property type="entry name" value="HATPase_dom"/>
</dbReference>
<dbReference type="Pfam" id="PF07730">
    <property type="entry name" value="HisKA_3"/>
    <property type="match status" value="1"/>
</dbReference>
<evidence type="ECO:0000256" key="12">
    <source>
        <dbReference type="ARBA" id="ARBA00023014"/>
    </source>
</evidence>
<comment type="caution">
    <text evidence="19">The sequence shown here is derived from an EMBL/GenBank/DDBJ whole genome shotgun (WGS) entry which is preliminary data.</text>
</comment>
<dbReference type="RefSeq" id="WP_382398810.1">
    <property type="nucleotide sequence ID" value="NZ_JBHSWH010000001.1"/>
</dbReference>
<dbReference type="PIRSF" id="PIRSF037434">
    <property type="entry name" value="STHK_ChrS"/>
    <property type="match status" value="1"/>
</dbReference>
<dbReference type="Pfam" id="PF02518">
    <property type="entry name" value="HATPase_c"/>
    <property type="match status" value="1"/>
</dbReference>
<keyword evidence="10" id="KW-0408">Iron</keyword>
<protein>
    <recommendedName>
        <fullName evidence="5">Oxygen sensor histidine kinase NreB</fullName>
        <ecNumber evidence="4">2.7.13.3</ecNumber>
    </recommendedName>
    <alternativeName>
        <fullName evidence="14">Nitrogen regulation protein B</fullName>
    </alternativeName>
</protein>
<evidence type="ECO:0000256" key="7">
    <source>
        <dbReference type="ARBA" id="ARBA00022490"/>
    </source>
</evidence>
<dbReference type="CDD" id="cd16917">
    <property type="entry name" value="HATPase_UhpB-NarQ-NarX-like"/>
    <property type="match status" value="1"/>
</dbReference>
<dbReference type="PANTHER" id="PTHR24421:SF62">
    <property type="entry name" value="SENSORY TRANSDUCTION HISTIDINE KINASE"/>
    <property type="match status" value="1"/>
</dbReference>
<dbReference type="Proteomes" id="UP001596298">
    <property type="component" value="Unassembled WGS sequence"/>
</dbReference>
<keyword evidence="7" id="KW-0963">Cytoplasm</keyword>
<sequence length="404" mass="42676">MLEDHAPTSGAPVIRTLQMAMHGLFVVLLVIGTIRGVQESGHPFWLLSGCLALFAWYLLGLALTPGHVGDHRSSVGRVWFVVLFVGWAALLLASADLIWVVFALFFLGLHLLPRWAGIAGVVVGTTLVIFAQLRLPDTATVPSILGPVLGALVAVGISWIYSGLRRENERRRALNAELVATQEDLVATHDALDGAQRESGVLAERARIARDVHDTVAQGFSSILLLSRAGLAGDPDPERLVQVLRQIEESAATGLGDVRTVVHALTPTDLERSPLSAALQRLADRQEGALAVRLVVDGAERPLPTAIEAALLRVAQGALSNVRQHAQAAHAVITLGFGDEISLDITDDGVGFDTTAEVVPSPAGGFGLRAIRERARDAGGHASVESSPGEGTSVHVQVPTGGPR</sequence>
<evidence type="ECO:0000256" key="9">
    <source>
        <dbReference type="ARBA" id="ARBA00022777"/>
    </source>
</evidence>
<keyword evidence="11" id="KW-0902">Two-component regulatory system</keyword>
<dbReference type="InterPro" id="IPR004358">
    <property type="entry name" value="Sig_transdc_His_kin-like_C"/>
</dbReference>
<comment type="subcellular location">
    <subcellularLocation>
        <location evidence="3">Cytoplasm</location>
    </subcellularLocation>
</comment>
<feature type="region of interest" description="Disordered" evidence="15">
    <location>
        <begin position="377"/>
        <end position="404"/>
    </location>
</feature>
<keyword evidence="16" id="KW-0812">Transmembrane</keyword>
<dbReference type="EMBL" id="JBHSWH010000001">
    <property type="protein sequence ID" value="MFC6704510.1"/>
    <property type="molecule type" value="Genomic_DNA"/>
</dbReference>
<keyword evidence="6" id="KW-0479">Metal-binding</keyword>
<feature type="transmembrane region" description="Helical" evidence="16">
    <location>
        <begin position="115"/>
        <end position="133"/>
    </location>
</feature>
<evidence type="ECO:0000256" key="6">
    <source>
        <dbReference type="ARBA" id="ARBA00022485"/>
    </source>
</evidence>
<evidence type="ECO:0000256" key="1">
    <source>
        <dbReference type="ARBA" id="ARBA00000085"/>
    </source>
</evidence>
<dbReference type="InterPro" id="IPR050482">
    <property type="entry name" value="Sensor_HK_TwoCompSys"/>
</dbReference>
<dbReference type="SUPFAM" id="SSF55874">
    <property type="entry name" value="ATPase domain of HSP90 chaperone/DNA topoisomerase II/histidine kinase"/>
    <property type="match status" value="1"/>
</dbReference>
<gene>
    <name evidence="19" type="ORF">ACFQDH_04310</name>
</gene>
<feature type="transmembrane region" description="Helical" evidence="16">
    <location>
        <begin position="44"/>
        <end position="66"/>
    </location>
</feature>
<dbReference type="GO" id="GO:0016301">
    <property type="term" value="F:kinase activity"/>
    <property type="evidence" value="ECO:0007669"/>
    <property type="project" value="UniProtKB-KW"/>
</dbReference>
<keyword evidence="8" id="KW-0808">Transferase</keyword>
<dbReference type="Gene3D" id="1.20.5.1930">
    <property type="match status" value="1"/>
</dbReference>
<feature type="domain" description="Signal transduction histidine kinase subgroup 3 dimerisation and phosphoacceptor" evidence="18">
    <location>
        <begin position="204"/>
        <end position="270"/>
    </location>
</feature>
<evidence type="ECO:0000256" key="15">
    <source>
        <dbReference type="SAM" id="MobiDB-lite"/>
    </source>
</evidence>
<evidence type="ECO:0000256" key="14">
    <source>
        <dbReference type="ARBA" id="ARBA00030800"/>
    </source>
</evidence>
<evidence type="ECO:0000259" key="18">
    <source>
        <dbReference type="Pfam" id="PF07730"/>
    </source>
</evidence>
<keyword evidence="9 19" id="KW-0418">Kinase</keyword>
<evidence type="ECO:0000256" key="3">
    <source>
        <dbReference type="ARBA" id="ARBA00004496"/>
    </source>
</evidence>
<dbReference type="Gene3D" id="3.30.565.10">
    <property type="entry name" value="Histidine kinase-like ATPase, C-terminal domain"/>
    <property type="match status" value="1"/>
</dbReference>
<evidence type="ECO:0000259" key="17">
    <source>
        <dbReference type="Pfam" id="PF02518"/>
    </source>
</evidence>
<evidence type="ECO:0000256" key="13">
    <source>
        <dbReference type="ARBA" id="ARBA00024827"/>
    </source>
</evidence>
<evidence type="ECO:0000256" key="2">
    <source>
        <dbReference type="ARBA" id="ARBA00001966"/>
    </source>
</evidence>
<evidence type="ECO:0000256" key="8">
    <source>
        <dbReference type="ARBA" id="ARBA00022679"/>
    </source>
</evidence>
<name>A0ABW2ACD8_9MICO</name>
<keyword evidence="6" id="KW-0004">4Fe-4S</keyword>
<dbReference type="InterPro" id="IPR011712">
    <property type="entry name" value="Sig_transdc_His_kin_sub3_dim/P"/>
</dbReference>
<evidence type="ECO:0000256" key="5">
    <source>
        <dbReference type="ARBA" id="ARBA00017322"/>
    </source>
</evidence>
<keyword evidence="16" id="KW-1133">Transmembrane helix</keyword>
<keyword evidence="20" id="KW-1185">Reference proteome</keyword>